<proteinExistence type="predicted"/>
<dbReference type="KEGG" id="cbw:RR42_m1706"/>
<gene>
    <name evidence="2" type="ORF">RR42_m1706</name>
</gene>
<dbReference type="EMBL" id="CP010536">
    <property type="protein sequence ID" value="AJG19103.1"/>
    <property type="molecule type" value="Genomic_DNA"/>
</dbReference>
<feature type="region of interest" description="Disordered" evidence="1">
    <location>
        <begin position="45"/>
        <end position="67"/>
    </location>
</feature>
<name>A0A0C4Y811_9BURK</name>
<dbReference type="Proteomes" id="UP000031843">
    <property type="component" value="Chromosome main"/>
</dbReference>
<dbReference type="RefSeq" id="WP_043345683.1">
    <property type="nucleotide sequence ID" value="NZ_CP010536.1"/>
</dbReference>
<dbReference type="AlphaFoldDB" id="A0A0C4Y811"/>
<evidence type="ECO:0000256" key="1">
    <source>
        <dbReference type="SAM" id="MobiDB-lite"/>
    </source>
</evidence>
<evidence type="ECO:0000313" key="3">
    <source>
        <dbReference type="Proteomes" id="UP000031843"/>
    </source>
</evidence>
<dbReference type="STRING" id="68895.RR42_m1706"/>
<evidence type="ECO:0000313" key="2">
    <source>
        <dbReference type="EMBL" id="AJG19103.1"/>
    </source>
</evidence>
<sequence>MAKPELTEADLRRAHRAMRIATPFEAMSDLVRRALAAAAGAMAVRDRQRAARRPVDMKRRAGGDFED</sequence>
<reference evidence="2 3" key="1">
    <citation type="journal article" date="2015" name="Genome Announc.">
        <title>Complete Genome Sequence of Cupriavidus basilensis 4G11, Isolated from the Oak Ridge Field Research Center Site.</title>
        <authorList>
            <person name="Ray J."/>
            <person name="Waters R.J."/>
            <person name="Skerker J.M."/>
            <person name="Kuehl J.V."/>
            <person name="Price M.N."/>
            <person name="Huang J."/>
            <person name="Chakraborty R."/>
            <person name="Arkin A.P."/>
            <person name="Deutschbauer A."/>
        </authorList>
    </citation>
    <scope>NUCLEOTIDE SEQUENCE [LARGE SCALE GENOMIC DNA]</scope>
    <source>
        <strain evidence="2">4G11</strain>
    </source>
</reference>
<organism evidence="2 3">
    <name type="scientific">Cupriavidus basilensis</name>
    <dbReference type="NCBI Taxonomy" id="68895"/>
    <lineage>
        <taxon>Bacteria</taxon>
        <taxon>Pseudomonadati</taxon>
        <taxon>Pseudomonadota</taxon>
        <taxon>Betaproteobacteria</taxon>
        <taxon>Burkholderiales</taxon>
        <taxon>Burkholderiaceae</taxon>
        <taxon>Cupriavidus</taxon>
    </lineage>
</organism>
<protein>
    <submittedName>
        <fullName evidence="2">Uncharacterized protein</fullName>
    </submittedName>
</protein>
<keyword evidence="3" id="KW-1185">Reference proteome</keyword>
<accession>A0A0C4Y811</accession>